<dbReference type="GO" id="GO:0070628">
    <property type="term" value="F:proteasome binding"/>
    <property type="evidence" value="ECO:0007669"/>
    <property type="project" value="TreeGrafter"/>
</dbReference>
<name>C5E1U7_ZYGRC</name>
<dbReference type="PROSITE" id="PS00973">
    <property type="entry name" value="USP_2"/>
    <property type="match status" value="1"/>
</dbReference>
<dbReference type="SUPFAM" id="SSF54001">
    <property type="entry name" value="Cysteine proteinases"/>
    <property type="match status" value="1"/>
</dbReference>
<dbReference type="InterPro" id="IPR001394">
    <property type="entry name" value="Peptidase_C19_UCH"/>
</dbReference>
<accession>C5E1U7</accession>
<dbReference type="EC" id="3.4.19.12" evidence="3"/>
<dbReference type="GO" id="GO:0016579">
    <property type="term" value="P:protein deubiquitination"/>
    <property type="evidence" value="ECO:0007669"/>
    <property type="project" value="InterPro"/>
</dbReference>
<evidence type="ECO:0000313" key="14">
    <source>
        <dbReference type="EMBL" id="CAR29140.1"/>
    </source>
</evidence>
<sequence length="1305" mass="149308">MLLKDESSEPAVGGSARGVASSSDLPPELVETEQIGETMSESEISEDPGKNELLDTQDSGKVPLYPEAAARFPFKTADRLLDDILHDLSFINSDDHSILYSDLSNGILKSPVLSYSRKVGKTRAYNLGSLVDQVVLQTKFEYDSVSCPQHNHLQVFMGVLIDVTQQNVATFNNLATLPIFHLKVTVKTRDVLERTKKKAGITHYHSLDESEIHPYDKQDLLTFDSKDPQLLDYAIYVSSDSNKLILIEIFKPEFDSDEERDAFKEESINNRYEMACNRFDSLDPTRIPTQPDCINTLFKIFKGPLNRKSSEEPRKTINPNNVSLNSHIDPTWLTSKYGFELHVEKDEETGEDILEYAPPDLTNYHRDWKVRRLRESFTRRCLELIFLGRVSIRLLSQEAVNRNPKVYRIFSMMQTNFSTMFWFQLLGEYRAIFSTESSSPLDSDHHFIDLSACYNYIDRDIIRNYEAQCTLDPENVGVYVDALNFIANRKGAYQLIAYCGKQDFVGQEALDHALGVFQIDSKEFDPHNLNDSVLLSIYKNESASTRNPNRHAELKNSLRLLAKFKKSPKLKFYADYEPYRNVTQAYEILEVDESVDDDIIQTAYTVKVNDSPGLKIDCDRALYTIAVHSRSLALFNFLVQQSEEFQEYFGPDQFSYQDALSVLQVNENAGDDTILEIFQRKWYKEPVFDADQFLKLKGALSKIGFERNSKLISHFIDTGTVDASCLPAENWPTGLNNIGNTCYLNSLLQYYFSISSLRQYVLDYRNTVQHFLNNQEYASRRIGGREITEAEVERSVQFVYQLRDLFDSMIHAQDRCVTPRKELAYLAFVPSGLGVEFELPNASQANANAPVEKENYVNIDSEPSPPPNDEPLLIDLDDDSDPNNHSKLNKNSNDDGKINEFDNSQAGENDVDVDISMTDSPAEEEKVTKADSGSSSNNSNKAVAMNTSTRVAKISSDQLENALEMGRQQDVTECIGNVLFQLESASDPISLGDDNEQNDLVKQLFYGNIKQNIIPLKDETQVRTKYERFLSLLVNIGDHPKDIYDALDLYFRDEYLKLEEYGDVKRTVAVTDFPTILQIQIQRVYYDRERFMPFKSVAPLPFNETIYMDRYSDTNNPVLINRKRETEKLVQELNGLKGRQRELLSKNELGLSRKGALIETSNFLKSDVLETQGIQIDNRTGLAQELDNIVLGINDELSQLYHNITQLESKISHQFDDFKSIGYSLFAVFIHRGEASYGHYWIYIKDRYKSGIWRKYNDETITEVPESEVFNFSEGNTATPYFLVYVKQGHEQEIEPLKRVLEVTV</sequence>
<dbReference type="EMBL" id="CU928179">
    <property type="protein sequence ID" value="CAR29140.1"/>
    <property type="molecule type" value="Genomic_DNA"/>
</dbReference>
<gene>
    <name evidence="14" type="ordered locus">ZYRO0G01606g</name>
</gene>
<dbReference type="InterPro" id="IPR028889">
    <property type="entry name" value="USP"/>
</dbReference>
<keyword evidence="7" id="KW-0788">Thiol protease</keyword>
<evidence type="ECO:0000256" key="1">
    <source>
        <dbReference type="ARBA" id="ARBA00000707"/>
    </source>
</evidence>
<keyword evidence="15" id="KW-1185">Reference proteome</keyword>
<evidence type="ECO:0000256" key="9">
    <source>
        <dbReference type="ARBA" id="ARBA00041732"/>
    </source>
</evidence>
<feature type="compositionally biased region" description="Low complexity" evidence="12">
    <location>
        <begin position="11"/>
        <end position="23"/>
    </location>
</feature>
<feature type="compositionally biased region" description="Polar residues" evidence="12">
    <location>
        <begin position="931"/>
        <end position="943"/>
    </location>
</feature>
<evidence type="ECO:0000259" key="13">
    <source>
        <dbReference type="PROSITE" id="PS50235"/>
    </source>
</evidence>
<dbReference type="HOGENOM" id="CLU_003155_1_0_1"/>
<feature type="region of interest" description="Disordered" evidence="12">
    <location>
        <begin position="857"/>
        <end position="943"/>
    </location>
</feature>
<dbReference type="PROSITE" id="PS50235">
    <property type="entry name" value="USP_3"/>
    <property type="match status" value="1"/>
</dbReference>
<evidence type="ECO:0000313" key="15">
    <source>
        <dbReference type="Proteomes" id="UP000008536"/>
    </source>
</evidence>
<dbReference type="MEROPS" id="C19.003"/>
<evidence type="ECO:0000256" key="7">
    <source>
        <dbReference type="ARBA" id="ARBA00022807"/>
    </source>
</evidence>
<protein>
    <recommendedName>
        <fullName evidence="8">Ubiquitin carboxyl-terminal hydrolase 2</fullName>
        <ecNumber evidence="3">3.4.19.12</ecNumber>
    </recommendedName>
    <alternativeName>
        <fullName evidence="10">Deubiquitinating enzyme 2</fullName>
    </alternativeName>
    <alternativeName>
        <fullName evidence="9">Ubiquitin thioesterase 2</fullName>
    </alternativeName>
    <alternativeName>
        <fullName evidence="11">Ubiquitin-specific-processing protease 2</fullName>
    </alternativeName>
</protein>
<evidence type="ECO:0000256" key="8">
    <source>
        <dbReference type="ARBA" id="ARBA00040966"/>
    </source>
</evidence>
<dbReference type="PROSITE" id="PS00972">
    <property type="entry name" value="USP_1"/>
    <property type="match status" value="1"/>
</dbReference>
<feature type="domain" description="USP" evidence="13">
    <location>
        <begin position="733"/>
        <end position="1288"/>
    </location>
</feature>
<dbReference type="GO" id="GO:0004843">
    <property type="term" value="F:cysteine-type deubiquitinase activity"/>
    <property type="evidence" value="ECO:0007669"/>
    <property type="project" value="UniProtKB-EC"/>
</dbReference>
<dbReference type="InterPro" id="IPR025305">
    <property type="entry name" value="UCH_repeat_domain"/>
</dbReference>
<evidence type="ECO:0000256" key="11">
    <source>
        <dbReference type="ARBA" id="ARBA00042737"/>
    </source>
</evidence>
<evidence type="ECO:0000256" key="4">
    <source>
        <dbReference type="ARBA" id="ARBA00022670"/>
    </source>
</evidence>
<dbReference type="Pfam" id="PF13446">
    <property type="entry name" value="RPT"/>
    <property type="match status" value="3"/>
</dbReference>
<keyword evidence="4" id="KW-0645">Protease</keyword>
<evidence type="ECO:0000256" key="6">
    <source>
        <dbReference type="ARBA" id="ARBA00022801"/>
    </source>
</evidence>
<dbReference type="InterPro" id="IPR018200">
    <property type="entry name" value="USP_CS"/>
</dbReference>
<dbReference type="InterPro" id="IPR044635">
    <property type="entry name" value="UBP14-like"/>
</dbReference>
<dbReference type="GO" id="GO:0061136">
    <property type="term" value="P:regulation of proteasomal protein catabolic process"/>
    <property type="evidence" value="ECO:0007669"/>
    <property type="project" value="TreeGrafter"/>
</dbReference>
<keyword evidence="6" id="KW-0378">Hydrolase</keyword>
<dbReference type="InterPro" id="IPR038765">
    <property type="entry name" value="Papain-like_cys_pep_sf"/>
</dbReference>
<comment type="similarity">
    <text evidence="2">Belongs to the peptidase C19 family.</text>
</comment>
<dbReference type="InParanoid" id="C5E1U7"/>
<evidence type="ECO:0000256" key="3">
    <source>
        <dbReference type="ARBA" id="ARBA00012759"/>
    </source>
</evidence>
<dbReference type="PANTHER" id="PTHR43982:SF6">
    <property type="entry name" value="UBIQUITIN CARBOXYL-TERMINAL HYDROLASE 2-RELATED"/>
    <property type="match status" value="1"/>
</dbReference>
<dbReference type="FunCoup" id="C5E1U7">
    <property type="interactions" value="92"/>
</dbReference>
<evidence type="ECO:0000256" key="12">
    <source>
        <dbReference type="SAM" id="MobiDB-lite"/>
    </source>
</evidence>
<evidence type="ECO:0000256" key="10">
    <source>
        <dbReference type="ARBA" id="ARBA00042236"/>
    </source>
</evidence>
<dbReference type="GO" id="GO:0043161">
    <property type="term" value="P:proteasome-mediated ubiquitin-dependent protein catabolic process"/>
    <property type="evidence" value="ECO:0007669"/>
    <property type="project" value="InterPro"/>
</dbReference>
<evidence type="ECO:0000256" key="2">
    <source>
        <dbReference type="ARBA" id="ARBA00009085"/>
    </source>
</evidence>
<dbReference type="Proteomes" id="UP000008536">
    <property type="component" value="Chromosome G"/>
</dbReference>
<dbReference type="KEGG" id="zro:ZYRO0G01606g"/>
<dbReference type="PANTHER" id="PTHR43982">
    <property type="entry name" value="UBIQUITIN CARBOXYL-TERMINAL HYDROLASE"/>
    <property type="match status" value="1"/>
</dbReference>
<comment type="catalytic activity">
    <reaction evidence="1">
        <text>Thiol-dependent hydrolysis of ester, thioester, amide, peptide and isopeptide bonds formed by the C-terminal Gly of ubiquitin (a 76-residue protein attached to proteins as an intracellular targeting signal).</text>
        <dbReference type="EC" id="3.4.19.12"/>
    </reaction>
</comment>
<evidence type="ECO:0000256" key="5">
    <source>
        <dbReference type="ARBA" id="ARBA00022786"/>
    </source>
</evidence>
<feature type="region of interest" description="Disordered" evidence="12">
    <location>
        <begin position="1"/>
        <end position="60"/>
    </location>
</feature>
<proteinExistence type="inferred from homology"/>
<reference evidence="14 15" key="1">
    <citation type="journal article" date="2009" name="Genome Res.">
        <title>Comparative genomics of protoploid Saccharomycetaceae.</title>
        <authorList>
            <consortium name="The Genolevures Consortium"/>
            <person name="Souciet J.-L."/>
            <person name="Dujon B."/>
            <person name="Gaillardin C."/>
            <person name="Johnston M."/>
            <person name="Baret P.V."/>
            <person name="Cliften P."/>
            <person name="Sherman D.J."/>
            <person name="Weissenbach J."/>
            <person name="Westhof E."/>
            <person name="Wincker P."/>
            <person name="Jubin C."/>
            <person name="Poulain J."/>
            <person name="Barbe V."/>
            <person name="Segurens B."/>
            <person name="Artiguenave F."/>
            <person name="Anthouard V."/>
            <person name="Vacherie B."/>
            <person name="Val M.-E."/>
            <person name="Fulton R.S."/>
            <person name="Minx P."/>
            <person name="Wilson R."/>
            <person name="Durrens P."/>
            <person name="Jean G."/>
            <person name="Marck C."/>
            <person name="Martin T."/>
            <person name="Nikolski M."/>
            <person name="Rolland T."/>
            <person name="Seret M.-L."/>
            <person name="Casaregola S."/>
            <person name="Despons L."/>
            <person name="Fairhead C."/>
            <person name="Fischer G."/>
            <person name="Lafontaine I."/>
            <person name="Leh V."/>
            <person name="Lemaire M."/>
            <person name="de Montigny J."/>
            <person name="Neuveglise C."/>
            <person name="Thierry A."/>
            <person name="Blanc-Lenfle I."/>
            <person name="Bleykasten C."/>
            <person name="Diffels J."/>
            <person name="Fritsch E."/>
            <person name="Frangeul L."/>
            <person name="Goeffon A."/>
            <person name="Jauniaux N."/>
            <person name="Kachouri-Lafond R."/>
            <person name="Payen C."/>
            <person name="Potier S."/>
            <person name="Pribylova L."/>
            <person name="Ozanne C."/>
            <person name="Richard G.-F."/>
            <person name="Sacerdot C."/>
            <person name="Straub M.-L."/>
            <person name="Talla E."/>
        </authorList>
    </citation>
    <scope>NUCLEOTIDE SEQUENCE [LARGE SCALE GENOMIC DNA]</scope>
    <source>
        <strain evidence="14 15">ATCC 2623 / CBS 732 / BCRC 21506 / NBRC 1130 / NCYC 568 / NRRL Y-229</strain>
    </source>
</reference>
<dbReference type="FunFam" id="3.90.70.10:FF:000176">
    <property type="entry name" value="Ubiquitin-specific protease"/>
    <property type="match status" value="1"/>
</dbReference>
<dbReference type="CDD" id="cd02666">
    <property type="entry name" value="Peptidase_C19J"/>
    <property type="match status" value="1"/>
</dbReference>
<dbReference type="Pfam" id="PF00443">
    <property type="entry name" value="UCH"/>
    <property type="match status" value="1"/>
</dbReference>
<organism evidence="14 15">
    <name type="scientific">Zygosaccharomyces rouxii (strain ATCC 2623 / CBS 732 / NBRC 1130 / NCYC 568 / NRRL Y-229)</name>
    <dbReference type="NCBI Taxonomy" id="559307"/>
    <lineage>
        <taxon>Eukaryota</taxon>
        <taxon>Fungi</taxon>
        <taxon>Dikarya</taxon>
        <taxon>Ascomycota</taxon>
        <taxon>Saccharomycotina</taxon>
        <taxon>Saccharomycetes</taxon>
        <taxon>Saccharomycetales</taxon>
        <taxon>Saccharomycetaceae</taxon>
        <taxon>Zygosaccharomyces</taxon>
    </lineage>
</organism>
<keyword evidence="5" id="KW-0833">Ubl conjugation pathway</keyword>
<dbReference type="Gene3D" id="3.90.70.10">
    <property type="entry name" value="Cysteine proteinases"/>
    <property type="match status" value="2"/>
</dbReference>
<dbReference type="STRING" id="559307.C5E1U7"/>